<keyword evidence="2" id="KW-1185">Reference proteome</keyword>
<dbReference type="RefSeq" id="WP_193621965.1">
    <property type="nucleotide sequence ID" value="NZ_JACRYS020000004.1"/>
</dbReference>
<accession>A0AAX3B9T9</accession>
<name>A0AAX3B9T9_9MOLU</name>
<dbReference type="Proteomes" id="UP000769022">
    <property type="component" value="Chromosome"/>
</dbReference>
<proteinExistence type="predicted"/>
<evidence type="ECO:0000313" key="2">
    <source>
        <dbReference type="Proteomes" id="UP000769022"/>
    </source>
</evidence>
<reference evidence="1 2" key="1">
    <citation type="submission" date="2022-05" db="EMBL/GenBank/DDBJ databases">
        <title>'Parthenium hysterophorus' phyllody phytoplasma strain PR34.</title>
        <authorList>
            <person name="Kirdat K."/>
            <person name="Tiwarekar B."/>
            <person name="Yadav A."/>
        </authorList>
    </citation>
    <scope>NUCLEOTIDE SEQUENCE [LARGE SCALE GENOMIC DNA]</scope>
    <source>
        <strain evidence="1 2">PR34</strain>
    </source>
</reference>
<dbReference type="EMBL" id="CP097206">
    <property type="protein sequence ID" value="UQV27445.1"/>
    <property type="molecule type" value="Genomic_DNA"/>
</dbReference>
<gene>
    <name evidence="1" type="ORF">H7686_0001330</name>
</gene>
<sequence length="62" mass="7297">MPSKTWTYVPVIPSVYAEILKQEFQKQYYFNFSSQMNHFPISEEPKATLEQVFDDFGKLSAD</sequence>
<evidence type="ECO:0000313" key="1">
    <source>
        <dbReference type="EMBL" id="UQV27445.1"/>
    </source>
</evidence>
<protein>
    <submittedName>
        <fullName evidence="1">Uncharacterized protein</fullName>
    </submittedName>
</protein>
<dbReference type="AlphaFoldDB" id="A0AAX3B9T9"/>
<organism evidence="1 2">
    <name type="scientific">Candidatus Phytoplasma asiaticum</name>
    <dbReference type="NCBI Taxonomy" id="2763338"/>
    <lineage>
        <taxon>Bacteria</taxon>
        <taxon>Bacillati</taxon>
        <taxon>Mycoplasmatota</taxon>
        <taxon>Mollicutes</taxon>
        <taxon>Acholeplasmatales</taxon>
        <taxon>Acholeplasmataceae</taxon>
        <taxon>Candidatus Phytoplasma</taxon>
        <taxon>16SrII (Peanut WB group)</taxon>
    </lineage>
</organism>
<dbReference type="KEGG" id="pphy:H7686_0001330"/>